<dbReference type="OrthoDB" id="3186544at2"/>
<dbReference type="InterPro" id="IPR036388">
    <property type="entry name" value="WH-like_DNA-bd_sf"/>
</dbReference>
<gene>
    <name evidence="2" type="ORF">NCTC11862_01766</name>
</gene>
<dbReference type="InterPro" id="IPR005149">
    <property type="entry name" value="Tscrpt_reg_PadR_N"/>
</dbReference>
<dbReference type="Pfam" id="PF03551">
    <property type="entry name" value="PadR"/>
    <property type="match status" value="1"/>
</dbReference>
<dbReference type="PANTHER" id="PTHR43252">
    <property type="entry name" value="TRANSCRIPTIONAL REGULATOR YQJI"/>
    <property type="match status" value="1"/>
</dbReference>
<dbReference type="AlphaFoldDB" id="A0A376CNE9"/>
<evidence type="ECO:0000313" key="3">
    <source>
        <dbReference type="Proteomes" id="UP000254467"/>
    </source>
</evidence>
<dbReference type="PANTHER" id="PTHR43252:SF6">
    <property type="entry name" value="NEGATIVE TRANSCRIPTION REGULATOR PADR"/>
    <property type="match status" value="1"/>
</dbReference>
<name>A0A376CNE9_9CORY</name>
<dbReference type="RefSeq" id="WP_018581088.1">
    <property type="nucleotide sequence ID" value="NZ_LDYD01000009.1"/>
</dbReference>
<dbReference type="InterPro" id="IPR036390">
    <property type="entry name" value="WH_DNA-bd_sf"/>
</dbReference>
<accession>A0A376CNE9</accession>
<feature type="domain" description="Transcription regulator PadR N-terminal" evidence="1">
    <location>
        <begin position="7"/>
        <end position="81"/>
    </location>
</feature>
<protein>
    <submittedName>
        <fullName evidence="2">Putative transcriptional regulator</fullName>
    </submittedName>
</protein>
<dbReference type="Proteomes" id="UP000254467">
    <property type="component" value="Unassembled WGS sequence"/>
</dbReference>
<sequence>MSIRHSLLALLTEQPRTPAELRHSFHEATDNFWTLNMGQVTQTLTRLERDGCITPVGSTLTATGHEAVSYAITDEGLAEIAAWWTNPVLRPATERDELVIKVSLAIDRSDVDFLDVLDTQRRAVLAQIQQVNKLLRQTDSSFSAQRLAAERRIFDLESDARFLDRVEAMMNDSSRKGPKP</sequence>
<evidence type="ECO:0000313" key="2">
    <source>
        <dbReference type="EMBL" id="STC69960.1"/>
    </source>
</evidence>
<keyword evidence="3" id="KW-1185">Reference proteome</keyword>
<dbReference type="Gene3D" id="1.10.10.10">
    <property type="entry name" value="Winged helix-like DNA-binding domain superfamily/Winged helix DNA-binding domain"/>
    <property type="match status" value="1"/>
</dbReference>
<reference evidence="2 3" key="1">
    <citation type="submission" date="2018-06" db="EMBL/GenBank/DDBJ databases">
        <authorList>
            <consortium name="Pathogen Informatics"/>
            <person name="Doyle S."/>
        </authorList>
    </citation>
    <scope>NUCLEOTIDE SEQUENCE [LARGE SCALE GENOMIC DNA]</scope>
    <source>
        <strain evidence="2 3">NCTC11862</strain>
    </source>
</reference>
<dbReference type="EMBL" id="UFXQ01000001">
    <property type="protein sequence ID" value="STC69960.1"/>
    <property type="molecule type" value="Genomic_DNA"/>
</dbReference>
<organism evidence="2 3">
    <name type="scientific">Corynebacterium pilosum</name>
    <dbReference type="NCBI Taxonomy" id="35756"/>
    <lineage>
        <taxon>Bacteria</taxon>
        <taxon>Bacillati</taxon>
        <taxon>Actinomycetota</taxon>
        <taxon>Actinomycetes</taxon>
        <taxon>Mycobacteriales</taxon>
        <taxon>Corynebacteriaceae</taxon>
        <taxon>Corynebacterium</taxon>
    </lineage>
</organism>
<proteinExistence type="predicted"/>
<evidence type="ECO:0000259" key="1">
    <source>
        <dbReference type="Pfam" id="PF03551"/>
    </source>
</evidence>
<dbReference type="SUPFAM" id="SSF46785">
    <property type="entry name" value="Winged helix' DNA-binding domain"/>
    <property type="match status" value="1"/>
</dbReference>
<dbReference type="STRING" id="35756.GCA_001044155_02764"/>